<keyword evidence="2" id="KW-1133">Transmembrane helix</keyword>
<name>B7QNB0_IXOSC</name>
<feature type="compositionally biased region" description="Basic and acidic residues" evidence="1">
    <location>
        <begin position="44"/>
        <end position="55"/>
    </location>
</feature>
<sequence length="65" mass="7533">MVELTGGGPEGPIEHGFNNWVFIVPAIITVTLISFFTYKLVQSLRDKEKRKEEKKKQKQQKKKSK</sequence>
<dbReference type="AlphaFoldDB" id="B7QNB0"/>
<feature type="transmembrane region" description="Helical" evidence="2">
    <location>
        <begin position="20"/>
        <end position="41"/>
    </location>
</feature>
<accession>B7QNB0</accession>
<keyword evidence="5" id="KW-1185">Reference proteome</keyword>
<reference evidence="3 5" key="1">
    <citation type="submission" date="2008-03" db="EMBL/GenBank/DDBJ databases">
        <title>Annotation of Ixodes scapularis.</title>
        <authorList>
            <consortium name="Ixodes scapularis Genome Project Consortium"/>
            <person name="Caler E."/>
            <person name="Hannick L.I."/>
            <person name="Bidwell S."/>
            <person name="Joardar V."/>
            <person name="Thiagarajan M."/>
            <person name="Amedeo P."/>
            <person name="Galinsky K.J."/>
            <person name="Schobel S."/>
            <person name="Inman J."/>
            <person name="Hostetler J."/>
            <person name="Miller J."/>
            <person name="Hammond M."/>
            <person name="Megy K."/>
            <person name="Lawson D."/>
            <person name="Kodira C."/>
            <person name="Sutton G."/>
            <person name="Meyer J."/>
            <person name="Hill C.A."/>
            <person name="Birren B."/>
            <person name="Nene V."/>
            <person name="Collins F."/>
            <person name="Alarcon-Chaidez F."/>
            <person name="Wikel S."/>
            <person name="Strausberg R."/>
        </authorList>
    </citation>
    <scope>NUCLEOTIDE SEQUENCE [LARGE SCALE GENOMIC DNA]</scope>
    <source>
        <strain evidence="5">Wikel</strain>
        <strain evidence="3">Wikel colony</strain>
    </source>
</reference>
<evidence type="ECO:0000313" key="5">
    <source>
        <dbReference type="Proteomes" id="UP000001555"/>
    </source>
</evidence>
<protein>
    <submittedName>
        <fullName evidence="3 4">Uncharacterized protein</fullName>
    </submittedName>
</protein>
<keyword evidence="2" id="KW-0472">Membrane</keyword>
<proteinExistence type="predicted"/>
<feature type="region of interest" description="Disordered" evidence="1">
    <location>
        <begin position="44"/>
        <end position="65"/>
    </location>
</feature>
<reference evidence="4" key="2">
    <citation type="submission" date="2020-05" db="UniProtKB">
        <authorList>
            <consortium name="EnsemblMetazoa"/>
        </authorList>
    </citation>
    <scope>IDENTIFICATION</scope>
    <source>
        <strain evidence="4">wikel</strain>
    </source>
</reference>
<dbReference type="HOGENOM" id="CLU_190938_1_0_1"/>
<dbReference type="PaxDb" id="6945-B7QNB0"/>
<evidence type="ECO:0000256" key="2">
    <source>
        <dbReference type="SAM" id="Phobius"/>
    </source>
</evidence>
<feature type="compositionally biased region" description="Basic residues" evidence="1">
    <location>
        <begin position="56"/>
        <end position="65"/>
    </location>
</feature>
<dbReference type="InParanoid" id="B7QNB0"/>
<dbReference type="EMBL" id="DS977397">
    <property type="protein sequence ID" value="EEC20332.1"/>
    <property type="molecule type" value="Genomic_DNA"/>
</dbReference>
<keyword evidence="2" id="KW-0812">Transmembrane</keyword>
<dbReference type="Proteomes" id="UP000001555">
    <property type="component" value="Unassembled WGS sequence"/>
</dbReference>
<organism>
    <name type="scientific">Ixodes scapularis</name>
    <name type="common">Black-legged tick</name>
    <name type="synonym">Deer tick</name>
    <dbReference type="NCBI Taxonomy" id="6945"/>
    <lineage>
        <taxon>Eukaryota</taxon>
        <taxon>Metazoa</taxon>
        <taxon>Ecdysozoa</taxon>
        <taxon>Arthropoda</taxon>
        <taxon>Chelicerata</taxon>
        <taxon>Arachnida</taxon>
        <taxon>Acari</taxon>
        <taxon>Parasitiformes</taxon>
        <taxon>Ixodida</taxon>
        <taxon>Ixodoidea</taxon>
        <taxon>Ixodidae</taxon>
        <taxon>Ixodinae</taxon>
        <taxon>Ixodes</taxon>
    </lineage>
</organism>
<dbReference type="EnsemblMetazoa" id="ISCW015415-RA">
    <property type="protein sequence ID" value="ISCW015415-PA"/>
    <property type="gene ID" value="ISCW015415"/>
</dbReference>
<dbReference type="VEuPathDB" id="VectorBase:ISCI015415"/>
<evidence type="ECO:0000313" key="3">
    <source>
        <dbReference type="EMBL" id="EEC20332.1"/>
    </source>
</evidence>
<evidence type="ECO:0000313" key="4">
    <source>
        <dbReference type="EnsemblMetazoa" id="ISCW015415-PA"/>
    </source>
</evidence>
<evidence type="ECO:0000256" key="1">
    <source>
        <dbReference type="SAM" id="MobiDB-lite"/>
    </source>
</evidence>
<gene>
    <name evidence="3" type="ORF">IscW_ISCW015415</name>
</gene>
<dbReference type="VEuPathDB" id="VectorBase:ISCW015415"/>
<dbReference type="EMBL" id="ABJB010697592">
    <property type="status" value="NOT_ANNOTATED_CDS"/>
    <property type="molecule type" value="Genomic_DNA"/>
</dbReference>